<feature type="chain" id="PRO_5005453910" description="Keratin associated protein" evidence="1">
    <location>
        <begin position="30"/>
        <end position="83"/>
    </location>
</feature>
<dbReference type="OrthoDB" id="4629325at2"/>
<accession>A0A0K0X7H9</accession>
<organism evidence="2 3">
    <name type="scientific">Mycolicibacterium goodii</name>
    <name type="common">Mycobacterium goodii</name>
    <dbReference type="NCBI Taxonomy" id="134601"/>
    <lineage>
        <taxon>Bacteria</taxon>
        <taxon>Bacillati</taxon>
        <taxon>Actinomycetota</taxon>
        <taxon>Actinomycetes</taxon>
        <taxon>Mycobacteriales</taxon>
        <taxon>Mycobacteriaceae</taxon>
        <taxon>Mycolicibacterium</taxon>
    </lineage>
</organism>
<dbReference type="Proteomes" id="UP000062255">
    <property type="component" value="Chromosome"/>
</dbReference>
<sequence length="83" mass="8199">MSKVRKVVIGGVAALGATVALLGAPQAGADPSLLPQCEVTGGSSIAGGQTTDCASEGNSEIHATPGVYPGEDEFYGFPGFGFI</sequence>
<dbReference type="RefSeq" id="WP_049745754.1">
    <property type="nucleotide sequence ID" value="NZ_CP012150.1"/>
</dbReference>
<dbReference type="EMBL" id="CP012150">
    <property type="protein sequence ID" value="AKS33333.1"/>
    <property type="molecule type" value="Genomic_DNA"/>
</dbReference>
<evidence type="ECO:0000313" key="2">
    <source>
        <dbReference type="EMBL" id="AKS33333.1"/>
    </source>
</evidence>
<gene>
    <name evidence="2" type="ORF">AFA91_17075</name>
</gene>
<protein>
    <recommendedName>
        <fullName evidence="4">Keratin associated protein</fullName>
    </recommendedName>
</protein>
<proteinExistence type="predicted"/>
<reference evidence="2 3" key="1">
    <citation type="submission" date="2015-07" db="EMBL/GenBank/DDBJ databases">
        <title>Complete genome sequence of Mycobacterium goodii X7B, a facultative thermophilic biodesulfurizing bacterium.</title>
        <authorList>
            <person name="Yu B."/>
            <person name="Li F."/>
            <person name="Xu P."/>
        </authorList>
    </citation>
    <scope>NUCLEOTIDE SEQUENCE [LARGE SCALE GENOMIC DNA]</scope>
    <source>
        <strain evidence="2 3">X7B</strain>
    </source>
</reference>
<name>A0A0K0X7H9_MYCGD</name>
<feature type="signal peptide" evidence="1">
    <location>
        <begin position="1"/>
        <end position="29"/>
    </location>
</feature>
<dbReference type="KEGG" id="mgo:AFA91_17075"/>
<dbReference type="PATRIC" id="fig|134601.6.peg.3544"/>
<evidence type="ECO:0008006" key="4">
    <source>
        <dbReference type="Google" id="ProtNLM"/>
    </source>
</evidence>
<evidence type="ECO:0000256" key="1">
    <source>
        <dbReference type="SAM" id="SignalP"/>
    </source>
</evidence>
<dbReference type="AlphaFoldDB" id="A0A0K0X7H9"/>
<dbReference type="STRING" id="134601.AFA91_17075"/>
<evidence type="ECO:0000313" key="3">
    <source>
        <dbReference type="Proteomes" id="UP000062255"/>
    </source>
</evidence>
<keyword evidence="1" id="KW-0732">Signal</keyword>